<feature type="coiled-coil region" evidence="1">
    <location>
        <begin position="227"/>
        <end position="267"/>
    </location>
</feature>
<feature type="compositionally biased region" description="Polar residues" evidence="2">
    <location>
        <begin position="31"/>
        <end position="42"/>
    </location>
</feature>
<sequence length="469" mass="51172">MSNKQATKVKPMDKARPPAVRVSKAPPVTRRITSSLTQSTPAPNIPMQDPGSALKDGTERTVRPLLAPASGTSSSITPTVSPIVSMLELAAANRGKLPQNTADTVVQQRAELPATPARSSRRRSSLGGAEANTGLASYPQRANTIMLLAKEMLEASGNLKREIKMSVIESLGELYQMILQLSESSQTLTIRCETIQKEFAGEIARREREHSERLASASLPEGMSDSLKEMGALMDRVQDVAQELKKTEGIKDQLASLTAELKRAHERAVWQTQQPCEQPLPTTLRTELEDMRGLLAELAARPVTHTALPSSSSPILGPQRTQRAAQTYAEAASLPRHPVVVESTDPNKTGDDILSEIKSNVDVIAMGVGVNAVKKLRNQKVMVSCDSSAGRAAFKRALDDRKDFKTSEPPMRRPLVRLIGVSKDLSDARVLEALRAQNKNLTDGLEHEELEMRVARRTRGRTSILHNLT</sequence>
<keyword evidence="1" id="KW-0175">Coiled coil</keyword>
<reference evidence="3 4" key="1">
    <citation type="submission" date="2021-06" db="EMBL/GenBank/DDBJ databases">
        <title>A haploid diamondback moth (Plutella xylostella L.) genome assembly resolves 31 chromosomes and identifies a diamide resistance mutation.</title>
        <authorList>
            <person name="Ward C.M."/>
            <person name="Perry K.D."/>
            <person name="Baker G."/>
            <person name="Powis K."/>
            <person name="Heckel D.G."/>
            <person name="Baxter S.W."/>
        </authorList>
    </citation>
    <scope>NUCLEOTIDE SEQUENCE [LARGE SCALE GENOMIC DNA]</scope>
    <source>
        <strain evidence="3 4">LV</strain>
        <tissue evidence="3">Single pupa</tissue>
    </source>
</reference>
<name>A0ABQ7PV10_PLUXY</name>
<dbReference type="Proteomes" id="UP000823941">
    <property type="component" value="Chromosome 28"/>
</dbReference>
<evidence type="ECO:0000313" key="4">
    <source>
        <dbReference type="Proteomes" id="UP000823941"/>
    </source>
</evidence>
<evidence type="ECO:0008006" key="5">
    <source>
        <dbReference type="Google" id="ProtNLM"/>
    </source>
</evidence>
<gene>
    <name evidence="3" type="ORF">JYU34_020758</name>
</gene>
<organism evidence="3 4">
    <name type="scientific">Plutella xylostella</name>
    <name type="common">Diamondback moth</name>
    <name type="synonym">Plutella maculipennis</name>
    <dbReference type="NCBI Taxonomy" id="51655"/>
    <lineage>
        <taxon>Eukaryota</taxon>
        <taxon>Metazoa</taxon>
        <taxon>Ecdysozoa</taxon>
        <taxon>Arthropoda</taxon>
        <taxon>Hexapoda</taxon>
        <taxon>Insecta</taxon>
        <taxon>Pterygota</taxon>
        <taxon>Neoptera</taxon>
        <taxon>Endopterygota</taxon>
        <taxon>Lepidoptera</taxon>
        <taxon>Glossata</taxon>
        <taxon>Ditrysia</taxon>
        <taxon>Yponomeutoidea</taxon>
        <taxon>Plutellidae</taxon>
        <taxon>Plutella</taxon>
    </lineage>
</organism>
<protein>
    <recommendedName>
        <fullName evidence="5">Gag-like protein</fullName>
    </recommendedName>
</protein>
<evidence type="ECO:0000256" key="1">
    <source>
        <dbReference type="SAM" id="Coils"/>
    </source>
</evidence>
<feature type="region of interest" description="Disordered" evidence="2">
    <location>
        <begin position="1"/>
        <end position="56"/>
    </location>
</feature>
<evidence type="ECO:0000256" key="2">
    <source>
        <dbReference type="SAM" id="MobiDB-lite"/>
    </source>
</evidence>
<keyword evidence="4" id="KW-1185">Reference proteome</keyword>
<accession>A0ABQ7PV10</accession>
<evidence type="ECO:0000313" key="3">
    <source>
        <dbReference type="EMBL" id="KAG7296816.1"/>
    </source>
</evidence>
<proteinExistence type="predicted"/>
<dbReference type="EMBL" id="JAHIBW010000028">
    <property type="protein sequence ID" value="KAG7296816.1"/>
    <property type="molecule type" value="Genomic_DNA"/>
</dbReference>
<feature type="region of interest" description="Disordered" evidence="2">
    <location>
        <begin position="110"/>
        <end position="133"/>
    </location>
</feature>
<comment type="caution">
    <text evidence="3">The sequence shown here is derived from an EMBL/GenBank/DDBJ whole genome shotgun (WGS) entry which is preliminary data.</text>
</comment>